<dbReference type="EMBL" id="JNFA01000030">
    <property type="protein sequence ID" value="KGL37951.1"/>
    <property type="molecule type" value="Genomic_DNA"/>
</dbReference>
<dbReference type="SUPFAM" id="SSF46785">
    <property type="entry name" value="Winged helix' DNA-binding domain"/>
    <property type="match status" value="1"/>
</dbReference>
<accession>A0A099VZV5</accession>
<dbReference type="InterPro" id="IPR036390">
    <property type="entry name" value="WH_DNA-bd_sf"/>
</dbReference>
<dbReference type="Gene3D" id="2.60.120.10">
    <property type="entry name" value="Jelly Rolls"/>
    <property type="match status" value="1"/>
</dbReference>
<dbReference type="Proteomes" id="UP000029844">
    <property type="component" value="Unassembled WGS sequence"/>
</dbReference>
<dbReference type="RefSeq" id="WP_036088031.1">
    <property type="nucleotide sequence ID" value="NZ_CBCSHQ010000011.1"/>
</dbReference>
<dbReference type="GeneID" id="58718729"/>
<comment type="caution">
    <text evidence="1">The sequence shown here is derived from an EMBL/GenBank/DDBJ whole genome shotgun (WGS) entry which is preliminary data.</text>
</comment>
<dbReference type="STRING" id="1552123.EP57_15450"/>
<organism evidence="1 2">
    <name type="scientific">Listeria booriae</name>
    <dbReference type="NCBI Taxonomy" id="1552123"/>
    <lineage>
        <taxon>Bacteria</taxon>
        <taxon>Bacillati</taxon>
        <taxon>Bacillota</taxon>
        <taxon>Bacilli</taxon>
        <taxon>Bacillales</taxon>
        <taxon>Listeriaceae</taxon>
        <taxon>Listeria</taxon>
    </lineage>
</organism>
<dbReference type="AlphaFoldDB" id="A0A099VZV5"/>
<name>A0A099VZV5_9LIST</name>
<protein>
    <recommendedName>
        <fullName evidence="3">HTH crp-type domain-containing protein</fullName>
    </recommendedName>
</protein>
<proteinExistence type="predicted"/>
<evidence type="ECO:0000313" key="1">
    <source>
        <dbReference type="EMBL" id="KGL37951.1"/>
    </source>
</evidence>
<sequence length="195" mass="22731">MSSKAMPLKKREILHEYGEYSILQGYILCRTGSHLLKVIEAEDFIIAEGNFFGDLIQFQAQRTTYVAKLPITSTSNFLDKQMKAQYEMMQLLAKQLDISVLPVKQRVMFLLYQMACDIGVLKNGYCCLPPILTQVEMAIFAHCTREYLNGVRKVLVEEGWLAPEKKWMLLNWERWEKYMLHIQSSKQLPISQEEL</sequence>
<gene>
    <name evidence="1" type="ORF">EP57_15450</name>
</gene>
<dbReference type="eggNOG" id="ENOG5034ARV">
    <property type="taxonomic scope" value="Bacteria"/>
</dbReference>
<reference evidence="1 2" key="1">
    <citation type="submission" date="2014-05" db="EMBL/GenBank/DDBJ databases">
        <title>Novel Listeriaceae from food processing environments.</title>
        <authorList>
            <person name="den Bakker H.C."/>
        </authorList>
    </citation>
    <scope>NUCLEOTIDE SEQUENCE [LARGE SCALE GENOMIC DNA]</scope>
    <source>
        <strain evidence="1 2">FSL A5-0281</strain>
    </source>
</reference>
<dbReference type="OrthoDB" id="2361142at2"/>
<evidence type="ECO:0008006" key="3">
    <source>
        <dbReference type="Google" id="ProtNLM"/>
    </source>
</evidence>
<keyword evidence="2" id="KW-1185">Reference proteome</keyword>
<dbReference type="InterPro" id="IPR014710">
    <property type="entry name" value="RmlC-like_jellyroll"/>
</dbReference>
<evidence type="ECO:0000313" key="2">
    <source>
        <dbReference type="Proteomes" id="UP000029844"/>
    </source>
</evidence>